<dbReference type="EMBL" id="CAVMJV010000014">
    <property type="protein sequence ID" value="CAK5050654.1"/>
    <property type="molecule type" value="Genomic_DNA"/>
</dbReference>
<accession>A0ACB0YK55</accession>
<proteinExistence type="predicted"/>
<protein>
    <submittedName>
        <fullName evidence="1">Uncharacterized protein</fullName>
    </submittedName>
</protein>
<organism evidence="1 2">
    <name type="scientific">Meloidogyne enterolobii</name>
    <name type="common">Root-knot nematode worm</name>
    <name type="synonym">Meloidogyne mayaguensis</name>
    <dbReference type="NCBI Taxonomy" id="390850"/>
    <lineage>
        <taxon>Eukaryota</taxon>
        <taxon>Metazoa</taxon>
        <taxon>Ecdysozoa</taxon>
        <taxon>Nematoda</taxon>
        <taxon>Chromadorea</taxon>
        <taxon>Rhabditida</taxon>
        <taxon>Tylenchina</taxon>
        <taxon>Tylenchomorpha</taxon>
        <taxon>Tylenchoidea</taxon>
        <taxon>Meloidogynidae</taxon>
        <taxon>Meloidogyninae</taxon>
        <taxon>Meloidogyne</taxon>
    </lineage>
</organism>
<comment type="caution">
    <text evidence="1">The sequence shown here is derived from an EMBL/GenBank/DDBJ whole genome shotgun (WGS) entry which is preliminary data.</text>
</comment>
<name>A0ACB0YK55_MELEN</name>
<evidence type="ECO:0000313" key="1">
    <source>
        <dbReference type="EMBL" id="CAK5050654.1"/>
    </source>
</evidence>
<dbReference type="Proteomes" id="UP001497535">
    <property type="component" value="Unassembled WGS sequence"/>
</dbReference>
<reference evidence="1" key="1">
    <citation type="submission" date="2023-11" db="EMBL/GenBank/DDBJ databases">
        <authorList>
            <person name="Poullet M."/>
        </authorList>
    </citation>
    <scope>NUCLEOTIDE SEQUENCE</scope>
    <source>
        <strain evidence="1">E1834</strain>
    </source>
</reference>
<evidence type="ECO:0000313" key="2">
    <source>
        <dbReference type="Proteomes" id="UP001497535"/>
    </source>
</evidence>
<sequence length="42" mass="4880">MFNNYSDIMLLSLKLKRSCNTNFVARSCCSVGHILSLYNFFK</sequence>
<gene>
    <name evidence="1" type="ORF">MENTE1834_LOCUS13372</name>
</gene>
<keyword evidence="2" id="KW-1185">Reference proteome</keyword>